<feature type="transmembrane region" description="Helical" evidence="1">
    <location>
        <begin position="102"/>
        <end position="123"/>
    </location>
</feature>
<dbReference type="AlphaFoldDB" id="A0A5C6LS18"/>
<dbReference type="PIRSF" id="PIRSF018266">
    <property type="entry name" value="FecR"/>
    <property type="match status" value="1"/>
</dbReference>
<reference evidence="3 4" key="1">
    <citation type="submission" date="2019-08" db="EMBL/GenBank/DDBJ databases">
        <title>Whole genome sequencing of chitin degrading bacteria Chitinophaga pinensis YS16.</title>
        <authorList>
            <person name="Singh R.P."/>
            <person name="Manchanda G."/>
            <person name="Maurya I.K."/>
            <person name="Joshi N.K."/>
            <person name="Srivastava A.K."/>
        </authorList>
    </citation>
    <scope>NUCLEOTIDE SEQUENCE [LARGE SCALE GENOMIC DNA]</scope>
    <source>
        <strain evidence="3 4">YS-16</strain>
    </source>
</reference>
<protein>
    <submittedName>
        <fullName evidence="3">DUF4974 domain-containing protein</fullName>
    </submittedName>
</protein>
<dbReference type="Pfam" id="PF04773">
    <property type="entry name" value="FecR"/>
    <property type="match status" value="1"/>
</dbReference>
<dbReference type="Proteomes" id="UP000318815">
    <property type="component" value="Unassembled WGS sequence"/>
</dbReference>
<keyword evidence="1" id="KW-1133">Transmembrane helix</keyword>
<sequence length="331" mass="37371">MEYSKDYSSYTTNDFIADDAFLQWVRSPDTASDAWWQTWLTAHPHKQQQVDEARAFIIQLQFAEQLPDQDAVNASLAHSLLRIEAAERAAVPEVKQRPVRKLYWWAAAAALIAGIMITVKYLLPASPEMIKISGYAQGVRTVKLPDNSMVRLNAGAALSYRKDWTSATNREIWLQGEAFFDIKPSATAMRAAKGFVVHSGNALIDVLGTSFNVREGGAFTTVTLNTGKIRLSFNDLPDNPFILNPGDFVQYQTTSNKIIRKKVNPALYAVWKEERQYLEKITLQELAWYIEDTYNYRVKITDEQLAAQQLSGSLQVRDETSLLETLSLHSS</sequence>
<dbReference type="InterPro" id="IPR012373">
    <property type="entry name" value="Ferrdict_sens_TM"/>
</dbReference>
<evidence type="ECO:0000313" key="4">
    <source>
        <dbReference type="Proteomes" id="UP000318815"/>
    </source>
</evidence>
<evidence type="ECO:0000313" key="3">
    <source>
        <dbReference type="EMBL" id="TWV99239.1"/>
    </source>
</evidence>
<evidence type="ECO:0000259" key="2">
    <source>
        <dbReference type="Pfam" id="PF04773"/>
    </source>
</evidence>
<keyword evidence="4" id="KW-1185">Reference proteome</keyword>
<dbReference type="RefSeq" id="WP_146306266.1">
    <property type="nucleotide sequence ID" value="NZ_VOHS01000017.1"/>
</dbReference>
<gene>
    <name evidence="3" type="ORF">FEF09_17215</name>
</gene>
<proteinExistence type="predicted"/>
<dbReference type="GO" id="GO:0016989">
    <property type="term" value="F:sigma factor antagonist activity"/>
    <property type="evidence" value="ECO:0007669"/>
    <property type="project" value="TreeGrafter"/>
</dbReference>
<dbReference type="OrthoDB" id="923517at2"/>
<evidence type="ECO:0000256" key="1">
    <source>
        <dbReference type="SAM" id="Phobius"/>
    </source>
</evidence>
<keyword evidence="1" id="KW-0812">Transmembrane</keyword>
<name>A0A5C6LS18_9BACT</name>
<organism evidence="3 4">
    <name type="scientific">Chitinophaga pinensis</name>
    <dbReference type="NCBI Taxonomy" id="79329"/>
    <lineage>
        <taxon>Bacteria</taxon>
        <taxon>Pseudomonadati</taxon>
        <taxon>Bacteroidota</taxon>
        <taxon>Chitinophagia</taxon>
        <taxon>Chitinophagales</taxon>
        <taxon>Chitinophagaceae</taxon>
        <taxon>Chitinophaga</taxon>
    </lineage>
</organism>
<dbReference type="PANTHER" id="PTHR30273:SF2">
    <property type="entry name" value="PROTEIN FECR"/>
    <property type="match status" value="1"/>
</dbReference>
<dbReference type="EMBL" id="VOHS01000017">
    <property type="protein sequence ID" value="TWV99239.1"/>
    <property type="molecule type" value="Genomic_DNA"/>
</dbReference>
<keyword evidence="1" id="KW-0472">Membrane</keyword>
<dbReference type="Gene3D" id="2.60.120.1440">
    <property type="match status" value="1"/>
</dbReference>
<dbReference type="InterPro" id="IPR006860">
    <property type="entry name" value="FecR"/>
</dbReference>
<accession>A0A5C6LS18</accession>
<dbReference type="PANTHER" id="PTHR30273">
    <property type="entry name" value="PERIPLASMIC SIGNAL SENSOR AND SIGMA FACTOR ACTIVATOR FECR-RELATED"/>
    <property type="match status" value="1"/>
</dbReference>
<comment type="caution">
    <text evidence="3">The sequence shown here is derived from an EMBL/GenBank/DDBJ whole genome shotgun (WGS) entry which is preliminary data.</text>
</comment>
<feature type="domain" description="FecR protein" evidence="2">
    <location>
        <begin position="137"/>
        <end position="229"/>
    </location>
</feature>